<dbReference type="RefSeq" id="XP_013262459.1">
    <property type="nucleotide sequence ID" value="XM_013407005.1"/>
</dbReference>
<dbReference type="AlphaFoldDB" id="A0A072PIE0"/>
<accession>A0A072PIE0</accession>
<dbReference type="GeneID" id="25279646"/>
<dbReference type="SUPFAM" id="SSF56529">
    <property type="entry name" value="FAH"/>
    <property type="match status" value="1"/>
</dbReference>
<comment type="similarity">
    <text evidence="1">Belongs to the FAH family.</text>
</comment>
<evidence type="ECO:0000256" key="1">
    <source>
        <dbReference type="ARBA" id="ARBA00010211"/>
    </source>
</evidence>
<dbReference type="OrthoDB" id="411064at2759"/>
<keyword evidence="2" id="KW-0479">Metal-binding</keyword>
<dbReference type="PANTHER" id="PTHR11820">
    <property type="entry name" value="ACYLPYRUVASE"/>
    <property type="match status" value="1"/>
</dbReference>
<dbReference type="PANTHER" id="PTHR11820:SF100">
    <property type="entry name" value="FUMARYLACETOACETATE HYDROLASE FAMILY PROTEIN (AFU_ORTHOLOGUE AFUA_4G01490)"/>
    <property type="match status" value="1"/>
</dbReference>
<evidence type="ECO:0000313" key="4">
    <source>
        <dbReference type="EMBL" id="KEF59869.1"/>
    </source>
</evidence>
<name>A0A072PIE0_9EURO</name>
<dbReference type="EMBL" id="AMGV01000003">
    <property type="protein sequence ID" value="KEF59869.1"/>
    <property type="molecule type" value="Genomic_DNA"/>
</dbReference>
<keyword evidence="5" id="KW-1185">Reference proteome</keyword>
<evidence type="ECO:0000313" key="5">
    <source>
        <dbReference type="Proteomes" id="UP000027920"/>
    </source>
</evidence>
<proteinExistence type="inferred from homology"/>
<comment type="caution">
    <text evidence="4">The sequence shown here is derived from an EMBL/GenBank/DDBJ whole genome shotgun (WGS) entry which is preliminary data.</text>
</comment>
<dbReference type="Gene3D" id="3.90.850.10">
    <property type="entry name" value="Fumarylacetoacetase-like, C-terminal domain"/>
    <property type="match status" value="1"/>
</dbReference>
<dbReference type="InterPro" id="IPR036663">
    <property type="entry name" value="Fumarylacetoacetase_C_sf"/>
</dbReference>
<dbReference type="Proteomes" id="UP000027920">
    <property type="component" value="Unassembled WGS sequence"/>
</dbReference>
<dbReference type="GO" id="GO:0046872">
    <property type="term" value="F:metal ion binding"/>
    <property type="evidence" value="ECO:0007669"/>
    <property type="project" value="UniProtKB-KW"/>
</dbReference>
<dbReference type="GO" id="GO:0050163">
    <property type="term" value="F:oxaloacetate tautomerase activity"/>
    <property type="evidence" value="ECO:0007669"/>
    <property type="project" value="UniProtKB-ARBA"/>
</dbReference>
<dbReference type="VEuPathDB" id="FungiDB:A1O9_04717"/>
<reference evidence="4 5" key="1">
    <citation type="submission" date="2013-03" db="EMBL/GenBank/DDBJ databases">
        <title>The Genome Sequence of Exophiala aquamarina CBS 119918.</title>
        <authorList>
            <consortium name="The Broad Institute Genomics Platform"/>
            <person name="Cuomo C."/>
            <person name="de Hoog S."/>
            <person name="Gorbushina A."/>
            <person name="Walker B."/>
            <person name="Young S.K."/>
            <person name="Zeng Q."/>
            <person name="Gargeya S."/>
            <person name="Fitzgerald M."/>
            <person name="Haas B."/>
            <person name="Abouelleil A."/>
            <person name="Allen A.W."/>
            <person name="Alvarado L."/>
            <person name="Arachchi H.M."/>
            <person name="Berlin A.M."/>
            <person name="Chapman S.B."/>
            <person name="Gainer-Dewar J."/>
            <person name="Goldberg J."/>
            <person name="Griggs A."/>
            <person name="Gujja S."/>
            <person name="Hansen M."/>
            <person name="Howarth C."/>
            <person name="Imamovic A."/>
            <person name="Ireland A."/>
            <person name="Larimer J."/>
            <person name="McCowan C."/>
            <person name="Murphy C."/>
            <person name="Pearson M."/>
            <person name="Poon T.W."/>
            <person name="Priest M."/>
            <person name="Roberts A."/>
            <person name="Saif S."/>
            <person name="Shea T."/>
            <person name="Sisk P."/>
            <person name="Sykes S."/>
            <person name="Wortman J."/>
            <person name="Nusbaum C."/>
            <person name="Birren B."/>
        </authorList>
    </citation>
    <scope>NUCLEOTIDE SEQUENCE [LARGE SCALE GENOMIC DNA]</scope>
    <source>
        <strain evidence="4 5">CBS 119918</strain>
    </source>
</reference>
<gene>
    <name evidence="4" type="ORF">A1O9_04717</name>
</gene>
<dbReference type="STRING" id="1182545.A0A072PIE0"/>
<dbReference type="FunFam" id="3.90.850.10:FF:000002">
    <property type="entry name" value="2-hydroxyhepta-2,4-diene-1,7-dioate isomerase"/>
    <property type="match status" value="1"/>
</dbReference>
<dbReference type="HOGENOM" id="CLU_028458_2_1_1"/>
<feature type="domain" description="Fumarylacetoacetase-like C-terminal" evidence="3">
    <location>
        <begin position="69"/>
        <end position="276"/>
    </location>
</feature>
<dbReference type="Pfam" id="PF01557">
    <property type="entry name" value="FAA_hydrolase"/>
    <property type="match status" value="1"/>
</dbReference>
<dbReference type="GO" id="GO:0006107">
    <property type="term" value="P:oxaloacetate metabolic process"/>
    <property type="evidence" value="ECO:0007669"/>
    <property type="project" value="UniProtKB-ARBA"/>
</dbReference>
<dbReference type="InterPro" id="IPR011234">
    <property type="entry name" value="Fumarylacetoacetase-like_C"/>
</dbReference>
<organism evidence="4 5">
    <name type="scientific">Exophiala aquamarina CBS 119918</name>
    <dbReference type="NCBI Taxonomy" id="1182545"/>
    <lineage>
        <taxon>Eukaryota</taxon>
        <taxon>Fungi</taxon>
        <taxon>Dikarya</taxon>
        <taxon>Ascomycota</taxon>
        <taxon>Pezizomycotina</taxon>
        <taxon>Eurotiomycetes</taxon>
        <taxon>Chaetothyriomycetidae</taxon>
        <taxon>Chaetothyriales</taxon>
        <taxon>Herpotrichiellaceae</taxon>
        <taxon>Exophiala</taxon>
    </lineage>
</organism>
<evidence type="ECO:0000259" key="3">
    <source>
        <dbReference type="Pfam" id="PF01557"/>
    </source>
</evidence>
<evidence type="ECO:0000256" key="2">
    <source>
        <dbReference type="ARBA" id="ARBA00022723"/>
    </source>
</evidence>
<protein>
    <recommendedName>
        <fullName evidence="3">Fumarylacetoacetase-like C-terminal domain-containing protein</fullName>
    </recommendedName>
</protein>
<sequence length="279" mass="30662">MTSTFSRLVRFRASDDQIYYGEAGDTWQQDLKGLEVETFAGSSPFNLGPSGKKAVISEVLCPLASVPIIIGIGLNYKKHAEEAKCLSLYSSADYRPKDSLAGPYEDIPVHVEAKYLDYECELAVVVGKDAKDIKDSEDPLEYVLGYTGANDLSARYWQFDSKLNGGQHIIAKSFDKFAPIGPVIVSPQTIGDAENLRLRTWVDGDLRQDGSTNDLLFGIKEIIRFLSVGKTLRKGTVIMTGTPRGVAAGMKEPIWLENGQTVAIEIEKIGKIANKLAFY</sequence>